<evidence type="ECO:0000256" key="1">
    <source>
        <dbReference type="SAM" id="Coils"/>
    </source>
</evidence>
<sequence length="349" mass="41371">MSNFNLGMKNRLILYSIICFVFSFLNFLEDYNESSFYEAIQDLIYLFPLSFIFILIIYLIRKRTIESNFYKRIELFNKKTFLFFVSIATIIFFSFLLRLISMVLFNDDEDLIFFDTLFFAILIIVSSVVLFIYLFEIYLENEFEKKELKIRLKENEIENLNDKYMSLKNQLNPHFLFNCFSNITSLIDTEPEKAIKFVEELSNVFRYSLTNSDEILVTLSEELKLLNSYFELQLIRHQGLIKLESSVDVSKLDYLIPPLTLEILIENALKHTVFDKHNLLKISIYTREEQLIIENNFNPKINTVKTESFGIGMKSIKKQYVLLNCGEPSFKIENNIFRVEIPLIKSSYD</sequence>
<dbReference type="InterPro" id="IPR010559">
    <property type="entry name" value="Sig_transdc_His_kin_internal"/>
</dbReference>
<protein>
    <recommendedName>
        <fullName evidence="3">Signal transduction histidine kinase internal region domain-containing protein</fullName>
    </recommendedName>
</protein>
<keyword evidence="2" id="KW-0812">Transmembrane</keyword>
<dbReference type="AlphaFoldDB" id="A0A255YZW1"/>
<evidence type="ECO:0000313" key="5">
    <source>
        <dbReference type="Proteomes" id="UP000216605"/>
    </source>
</evidence>
<dbReference type="InterPro" id="IPR050640">
    <property type="entry name" value="Bact_2-comp_sensor_kinase"/>
</dbReference>
<proteinExistence type="predicted"/>
<accession>A0A255YZW1</accession>
<organism evidence="4 5">
    <name type="scientific">Flavobacterium cyanobacteriorum</name>
    <dbReference type="NCBI Taxonomy" id="2022802"/>
    <lineage>
        <taxon>Bacteria</taxon>
        <taxon>Pseudomonadati</taxon>
        <taxon>Bacteroidota</taxon>
        <taxon>Flavobacteriia</taxon>
        <taxon>Flavobacteriales</taxon>
        <taxon>Flavobacteriaceae</taxon>
        <taxon>Flavobacterium</taxon>
    </lineage>
</organism>
<keyword evidence="1" id="KW-0175">Coiled coil</keyword>
<evidence type="ECO:0000313" key="4">
    <source>
        <dbReference type="EMBL" id="OYQ34709.1"/>
    </source>
</evidence>
<feature type="transmembrane region" description="Helical" evidence="2">
    <location>
        <begin position="81"/>
        <end position="105"/>
    </location>
</feature>
<feature type="transmembrane region" description="Helical" evidence="2">
    <location>
        <begin position="117"/>
        <end position="139"/>
    </location>
</feature>
<evidence type="ECO:0000259" key="3">
    <source>
        <dbReference type="Pfam" id="PF06580"/>
    </source>
</evidence>
<name>A0A255YZW1_9FLAO</name>
<dbReference type="PANTHER" id="PTHR34220">
    <property type="entry name" value="SENSOR HISTIDINE KINASE YPDA"/>
    <property type="match status" value="1"/>
</dbReference>
<dbReference type="Proteomes" id="UP000216605">
    <property type="component" value="Unassembled WGS sequence"/>
</dbReference>
<dbReference type="PANTHER" id="PTHR34220:SF7">
    <property type="entry name" value="SENSOR HISTIDINE KINASE YPDA"/>
    <property type="match status" value="1"/>
</dbReference>
<gene>
    <name evidence="4" type="ORF">CHU92_11485</name>
</gene>
<feature type="transmembrane region" description="Helical" evidence="2">
    <location>
        <begin position="43"/>
        <end position="60"/>
    </location>
</feature>
<dbReference type="EMBL" id="NOXV01000291">
    <property type="protein sequence ID" value="OYQ34709.1"/>
    <property type="molecule type" value="Genomic_DNA"/>
</dbReference>
<dbReference type="Pfam" id="PF06580">
    <property type="entry name" value="His_kinase"/>
    <property type="match status" value="1"/>
</dbReference>
<keyword evidence="5" id="KW-1185">Reference proteome</keyword>
<keyword evidence="2" id="KW-0472">Membrane</keyword>
<feature type="coiled-coil region" evidence="1">
    <location>
        <begin position="143"/>
        <end position="170"/>
    </location>
</feature>
<evidence type="ECO:0000256" key="2">
    <source>
        <dbReference type="SAM" id="Phobius"/>
    </source>
</evidence>
<reference evidence="4 5" key="1">
    <citation type="submission" date="2017-07" db="EMBL/GenBank/DDBJ databases">
        <title>Flavobacterium cyanobacteriorum sp. nov., isolated from cyanobacterial aggregates in a eutrophic lake.</title>
        <authorList>
            <person name="Cai H."/>
        </authorList>
    </citation>
    <scope>NUCLEOTIDE SEQUENCE [LARGE SCALE GENOMIC DNA]</scope>
    <source>
        <strain evidence="4 5">TH021</strain>
    </source>
</reference>
<keyword evidence="2" id="KW-1133">Transmembrane helix</keyword>
<feature type="domain" description="Signal transduction histidine kinase internal region" evidence="3">
    <location>
        <begin position="164"/>
        <end position="238"/>
    </location>
</feature>
<comment type="caution">
    <text evidence="4">The sequence shown here is derived from an EMBL/GenBank/DDBJ whole genome shotgun (WGS) entry which is preliminary data.</text>
</comment>
<feature type="transmembrane region" description="Helical" evidence="2">
    <location>
        <begin position="12"/>
        <end position="28"/>
    </location>
</feature>
<dbReference type="GO" id="GO:0016020">
    <property type="term" value="C:membrane"/>
    <property type="evidence" value="ECO:0007669"/>
    <property type="project" value="InterPro"/>
</dbReference>
<dbReference type="GO" id="GO:0000155">
    <property type="term" value="F:phosphorelay sensor kinase activity"/>
    <property type="evidence" value="ECO:0007669"/>
    <property type="project" value="InterPro"/>
</dbReference>